<dbReference type="InterPro" id="IPR018750">
    <property type="entry name" value="DUF2306_membrane"/>
</dbReference>
<protein>
    <recommendedName>
        <fullName evidence="4">DUF2306 domain-containing protein</fullName>
    </recommendedName>
</protein>
<feature type="transmembrane region" description="Helical" evidence="1">
    <location>
        <begin position="109"/>
        <end position="126"/>
    </location>
</feature>
<dbReference type="AlphaFoldDB" id="A0A0P1G0X4"/>
<name>A0A0P1G0X4_9RHOB</name>
<feature type="transmembrane region" description="Helical" evidence="1">
    <location>
        <begin position="141"/>
        <end position="159"/>
    </location>
</feature>
<dbReference type="RefSeq" id="WP_058288508.1">
    <property type="nucleotide sequence ID" value="NZ_CYSD01000012.1"/>
</dbReference>
<keyword evidence="1" id="KW-1133">Transmembrane helix</keyword>
<dbReference type="STRING" id="928856.SAMN04488049_103418"/>
<dbReference type="Proteomes" id="UP000052022">
    <property type="component" value="Unassembled WGS sequence"/>
</dbReference>
<keyword evidence="1" id="KW-0812">Transmembrane</keyword>
<evidence type="ECO:0008006" key="4">
    <source>
        <dbReference type="Google" id="ProtNLM"/>
    </source>
</evidence>
<dbReference type="Pfam" id="PF10067">
    <property type="entry name" value="DUF2306"/>
    <property type="match status" value="1"/>
</dbReference>
<accession>A0A0P1G0X4</accession>
<reference evidence="2 3" key="1">
    <citation type="submission" date="2015-09" db="EMBL/GenBank/DDBJ databases">
        <authorList>
            <consortium name="Swine Surveillance"/>
        </authorList>
    </citation>
    <scope>NUCLEOTIDE SEQUENCE [LARGE SCALE GENOMIC DNA]</scope>
    <source>
        <strain evidence="2 3">CECT 7557</strain>
    </source>
</reference>
<feature type="transmembrane region" description="Helical" evidence="1">
    <location>
        <begin position="49"/>
        <end position="72"/>
    </location>
</feature>
<gene>
    <name evidence="2" type="ORF">TRM7557_00366</name>
</gene>
<keyword evidence="3" id="KW-1185">Reference proteome</keyword>
<evidence type="ECO:0000313" key="3">
    <source>
        <dbReference type="Proteomes" id="UP000052022"/>
    </source>
</evidence>
<sequence>MASLSIDFSVFLAVSPIVQVHSVAGLAALALTPTVLWRQRRDRLHKVSGYIWVAALAVLALSSFGISGIGTFGWLSPLHGLAVLTLGTLVVAIRAVVRGDLVTHERAMRNLATFGMGLPMVLNFLPGRTFSKAVFGANPTVGLWSMATIFAAILIWRFWRGRLRSGFSALPAE</sequence>
<keyword evidence="1" id="KW-0472">Membrane</keyword>
<feature type="transmembrane region" description="Helical" evidence="1">
    <location>
        <begin position="12"/>
        <end position="37"/>
    </location>
</feature>
<dbReference type="EMBL" id="CYSD01000012">
    <property type="protein sequence ID" value="CUH75394.1"/>
    <property type="molecule type" value="Genomic_DNA"/>
</dbReference>
<evidence type="ECO:0000256" key="1">
    <source>
        <dbReference type="SAM" id="Phobius"/>
    </source>
</evidence>
<dbReference type="OrthoDB" id="9815686at2"/>
<feature type="transmembrane region" description="Helical" evidence="1">
    <location>
        <begin position="78"/>
        <end position="97"/>
    </location>
</feature>
<proteinExistence type="predicted"/>
<evidence type="ECO:0000313" key="2">
    <source>
        <dbReference type="EMBL" id="CUH75394.1"/>
    </source>
</evidence>
<organism evidence="2 3">
    <name type="scientific">Tritonibacter multivorans</name>
    <dbReference type="NCBI Taxonomy" id="928856"/>
    <lineage>
        <taxon>Bacteria</taxon>
        <taxon>Pseudomonadati</taxon>
        <taxon>Pseudomonadota</taxon>
        <taxon>Alphaproteobacteria</taxon>
        <taxon>Rhodobacterales</taxon>
        <taxon>Paracoccaceae</taxon>
        <taxon>Tritonibacter</taxon>
    </lineage>
</organism>